<keyword evidence="3" id="KW-1185">Reference proteome</keyword>
<comment type="caution">
    <text evidence="2">The sequence shown here is derived from an EMBL/GenBank/DDBJ whole genome shotgun (WGS) entry which is preliminary data.</text>
</comment>
<evidence type="ECO:0000313" key="3">
    <source>
        <dbReference type="Proteomes" id="UP001516400"/>
    </source>
</evidence>
<dbReference type="Proteomes" id="UP001516400">
    <property type="component" value="Unassembled WGS sequence"/>
</dbReference>
<reference evidence="2 3" key="1">
    <citation type="journal article" date="2021" name="BMC Biol.">
        <title>Horizontally acquired antibacterial genes associated with adaptive radiation of ladybird beetles.</title>
        <authorList>
            <person name="Li H.S."/>
            <person name="Tang X.F."/>
            <person name="Huang Y.H."/>
            <person name="Xu Z.Y."/>
            <person name="Chen M.L."/>
            <person name="Du X.Y."/>
            <person name="Qiu B.Y."/>
            <person name="Chen P.T."/>
            <person name="Zhang W."/>
            <person name="Slipinski A."/>
            <person name="Escalona H.E."/>
            <person name="Waterhouse R.M."/>
            <person name="Zwick A."/>
            <person name="Pang H."/>
        </authorList>
    </citation>
    <scope>NUCLEOTIDE SEQUENCE [LARGE SCALE GENOMIC DNA]</scope>
    <source>
        <strain evidence="2">SYSU2018</strain>
    </source>
</reference>
<organism evidence="2 3">
    <name type="scientific">Cryptolaemus montrouzieri</name>
    <dbReference type="NCBI Taxonomy" id="559131"/>
    <lineage>
        <taxon>Eukaryota</taxon>
        <taxon>Metazoa</taxon>
        <taxon>Ecdysozoa</taxon>
        <taxon>Arthropoda</taxon>
        <taxon>Hexapoda</taxon>
        <taxon>Insecta</taxon>
        <taxon>Pterygota</taxon>
        <taxon>Neoptera</taxon>
        <taxon>Endopterygota</taxon>
        <taxon>Coleoptera</taxon>
        <taxon>Polyphaga</taxon>
        <taxon>Cucujiformia</taxon>
        <taxon>Coccinelloidea</taxon>
        <taxon>Coccinellidae</taxon>
        <taxon>Scymninae</taxon>
        <taxon>Scymnini</taxon>
        <taxon>Cryptolaemus</taxon>
    </lineage>
</organism>
<feature type="signal peptide" evidence="1">
    <location>
        <begin position="1"/>
        <end position="24"/>
    </location>
</feature>
<keyword evidence="1" id="KW-0732">Signal</keyword>
<evidence type="ECO:0000313" key="2">
    <source>
        <dbReference type="EMBL" id="KAL3286453.1"/>
    </source>
</evidence>
<sequence length="140" mass="16432">MSMIMNKIMLSIFLIICSLYLTISTPIYSDEMKDTNVDSNRVNSLQDEIHTDQQRAATDIPFVEGLIIPLANDKDEEEKGEIMKTASAMVFKPYFKYRKNTAQRRRVYFPARQLIYDYYPSYSSYYRRYPSYNSGFPIVA</sequence>
<dbReference type="AlphaFoldDB" id="A0ABD2P627"/>
<dbReference type="EMBL" id="JABFTP020000185">
    <property type="protein sequence ID" value="KAL3286453.1"/>
    <property type="molecule type" value="Genomic_DNA"/>
</dbReference>
<accession>A0ABD2P627</accession>
<feature type="chain" id="PRO_5044872910" evidence="1">
    <location>
        <begin position="25"/>
        <end position="140"/>
    </location>
</feature>
<proteinExistence type="predicted"/>
<gene>
    <name evidence="2" type="ORF">HHI36_000959</name>
</gene>
<name>A0ABD2P627_9CUCU</name>
<protein>
    <submittedName>
        <fullName evidence="2">Uncharacterized protein</fullName>
    </submittedName>
</protein>
<evidence type="ECO:0000256" key="1">
    <source>
        <dbReference type="SAM" id="SignalP"/>
    </source>
</evidence>